<evidence type="ECO:0008006" key="9">
    <source>
        <dbReference type="Google" id="ProtNLM"/>
    </source>
</evidence>
<dbReference type="AlphaFoldDB" id="A0AAD9NJL8"/>
<dbReference type="GO" id="GO:0016020">
    <property type="term" value="C:membrane"/>
    <property type="evidence" value="ECO:0007669"/>
    <property type="project" value="UniProtKB-SubCell"/>
</dbReference>
<reference evidence="7" key="1">
    <citation type="journal article" date="2023" name="Mol. Biol. Evol.">
        <title>Third-Generation Sequencing Reveals the Adaptive Role of the Epigenome in Three Deep-Sea Polychaetes.</title>
        <authorList>
            <person name="Perez M."/>
            <person name="Aroh O."/>
            <person name="Sun Y."/>
            <person name="Lan Y."/>
            <person name="Juniper S.K."/>
            <person name="Young C.R."/>
            <person name="Angers B."/>
            <person name="Qian P.Y."/>
        </authorList>
    </citation>
    <scope>NUCLEOTIDE SEQUENCE</scope>
    <source>
        <strain evidence="7">R07B-5</strain>
    </source>
</reference>
<keyword evidence="8" id="KW-1185">Reference proteome</keyword>
<evidence type="ECO:0000256" key="4">
    <source>
        <dbReference type="ARBA" id="ARBA00022989"/>
    </source>
</evidence>
<evidence type="ECO:0000256" key="5">
    <source>
        <dbReference type="ARBA" id="ARBA00023136"/>
    </source>
</evidence>
<feature type="transmembrane region" description="Helical" evidence="6">
    <location>
        <begin position="250"/>
        <end position="269"/>
    </location>
</feature>
<keyword evidence="5 6" id="KW-0472">Membrane</keyword>
<comment type="similarity">
    <text evidence="2">Belongs to the nucleobase:cation symporter-2 (NCS2) (TC 2.A.40) family.</text>
</comment>
<dbReference type="InterPro" id="IPR006043">
    <property type="entry name" value="NCS2"/>
</dbReference>
<dbReference type="GO" id="GO:0022857">
    <property type="term" value="F:transmembrane transporter activity"/>
    <property type="evidence" value="ECO:0007669"/>
    <property type="project" value="InterPro"/>
</dbReference>
<sequence length="444" mass="48024">MMRFIGPLTVIPTISLVGLSMFGSASDLCQSSWIVSMLGVALLCLFSLTLGEVQVPLPLWSRRKGCHTNTYPVFQLLAPAFAICLTWILSYILTISDYFPNDANHPNYKARTDSTWSTVSKATWLYLPYPGQFGWPTFGAGAFVGMLAATISSIVESIGDYYATARICALPPPPKHTINRGVAVEGLACVLSGFFGVCHGTTSYSNIIGYIGVTGMGARYTWYVLGVLLMVCGLFGKLGAVLAIIPDPVIGGTVVVGLGMVTTVALSNVHMVDMKEPRNMMVLGVALILGMMLPRWVEEHPGVIHTGFPELDQVLTVLLTTAMFVGGFVGCVLDNIVPGDLDSRGITMFSGHITEHDGSEALAARVSKAYDVKLLQATLTKHNFSTYIPISPSYKGLPIFSKCKRPSANDKKQKHSELSAVGQVQRFVSNVPSKETSTTRRYSY</sequence>
<comment type="subcellular location">
    <subcellularLocation>
        <location evidence="1">Membrane</location>
        <topology evidence="1">Multi-pass membrane protein</topology>
    </subcellularLocation>
</comment>
<keyword evidence="3 6" id="KW-0812">Transmembrane</keyword>
<evidence type="ECO:0000313" key="7">
    <source>
        <dbReference type="EMBL" id="KAK2172435.1"/>
    </source>
</evidence>
<comment type="caution">
    <text evidence="7">The sequence shown here is derived from an EMBL/GenBank/DDBJ whole genome shotgun (WGS) entry which is preliminary data.</text>
</comment>
<feature type="transmembrane region" description="Helical" evidence="6">
    <location>
        <begin position="133"/>
        <end position="155"/>
    </location>
</feature>
<evidence type="ECO:0000256" key="6">
    <source>
        <dbReference type="SAM" id="Phobius"/>
    </source>
</evidence>
<feature type="transmembrane region" description="Helical" evidence="6">
    <location>
        <begin position="35"/>
        <end position="53"/>
    </location>
</feature>
<evidence type="ECO:0000313" key="8">
    <source>
        <dbReference type="Proteomes" id="UP001209878"/>
    </source>
</evidence>
<evidence type="ECO:0000256" key="1">
    <source>
        <dbReference type="ARBA" id="ARBA00004141"/>
    </source>
</evidence>
<keyword evidence="4 6" id="KW-1133">Transmembrane helix</keyword>
<feature type="transmembrane region" description="Helical" evidence="6">
    <location>
        <begin position="220"/>
        <end position="244"/>
    </location>
</feature>
<dbReference type="Proteomes" id="UP001209878">
    <property type="component" value="Unassembled WGS sequence"/>
</dbReference>
<evidence type="ECO:0000256" key="3">
    <source>
        <dbReference type="ARBA" id="ARBA00022692"/>
    </source>
</evidence>
<feature type="transmembrane region" description="Helical" evidence="6">
    <location>
        <begin position="281"/>
        <end position="297"/>
    </location>
</feature>
<dbReference type="Pfam" id="PF00860">
    <property type="entry name" value="Xan_ur_permease"/>
    <property type="match status" value="1"/>
</dbReference>
<feature type="transmembrane region" description="Helical" evidence="6">
    <location>
        <begin position="317"/>
        <end position="337"/>
    </location>
</feature>
<feature type="transmembrane region" description="Helical" evidence="6">
    <location>
        <begin position="73"/>
        <end position="93"/>
    </location>
</feature>
<gene>
    <name evidence="7" type="ORF">NP493_959g01063</name>
</gene>
<name>A0AAD9NJL8_RIDPI</name>
<evidence type="ECO:0000256" key="2">
    <source>
        <dbReference type="ARBA" id="ARBA00008821"/>
    </source>
</evidence>
<organism evidence="7 8">
    <name type="scientific">Ridgeia piscesae</name>
    <name type="common">Tubeworm</name>
    <dbReference type="NCBI Taxonomy" id="27915"/>
    <lineage>
        <taxon>Eukaryota</taxon>
        <taxon>Metazoa</taxon>
        <taxon>Spiralia</taxon>
        <taxon>Lophotrochozoa</taxon>
        <taxon>Annelida</taxon>
        <taxon>Polychaeta</taxon>
        <taxon>Sedentaria</taxon>
        <taxon>Canalipalpata</taxon>
        <taxon>Sabellida</taxon>
        <taxon>Siboglinidae</taxon>
        <taxon>Ridgeia</taxon>
    </lineage>
</organism>
<dbReference type="EMBL" id="JAODUO010000961">
    <property type="protein sequence ID" value="KAK2172435.1"/>
    <property type="molecule type" value="Genomic_DNA"/>
</dbReference>
<proteinExistence type="inferred from homology"/>
<accession>A0AAD9NJL8</accession>
<dbReference type="PANTHER" id="PTHR11119">
    <property type="entry name" value="XANTHINE-URACIL / VITAMIN C PERMEASE FAMILY MEMBER"/>
    <property type="match status" value="1"/>
</dbReference>
<protein>
    <recommendedName>
        <fullName evidence="9">Solute carrier family 23 member 2</fullName>
    </recommendedName>
</protein>